<dbReference type="EMBL" id="CALBWS010000043">
    <property type="protein sequence ID" value="CAH2717296.1"/>
    <property type="molecule type" value="Genomic_DNA"/>
</dbReference>
<dbReference type="Proteomes" id="UP000838308">
    <property type="component" value="Unassembled WGS sequence"/>
</dbReference>
<gene>
    <name evidence="1" type="ORF">BACCIP111895_04487</name>
</gene>
<sequence length="791" mass="92242">MGGNSLRELLQKYANTFSNQLEKMTLEENEQRSVNHPIIFLFLGDQVKEALQSIKLINEEKWQNSMGVLYFHAHQTGTITGENVLSIQLPGEGLDRKLKRKDMYEAFYRDETKLIELNKTFRRLSSKIAEYGKVYSSLKKVNLCVVTAASDPANILIQEFTLLLKSILLESFRLVEVDLYGLLQAKQDGDHFALSTSLGISFFKELDSYQNDEYTFKKDLQLTEDHLRLPVSHQPSPLFDLVYLLSDKNEAGLISSDANQQNYEIISNLNLLKNRKMITDYHEKMDSYNHQDFKRGIRGNSPEPVYASAGFAKVNRPNKAISLYAASHFFNEFLASLKAVGGQPRETVLSLFDLSEDAFLKYFHDCLPPLENLADMNGLMSVANSYQTVKRMSVREAEEYLYEGGTNRFFQANFDDPVREHMQGLHLKERILSCLDEHVINNEKYGLYCAYLWTSPTSSEFGISVIEEIQKMLRHTKDDLLEAESRLEWLYQQMVDGCDFKKSYLPFSDKKNLNSFQRYLFDEVYGKKYEIIKLEVKHAILKQYQAVLEENHFYFRKKIELIDQVKSSLKQAAAESLYDSDDYLDKNIAEYYADIISGITAKLKEKHGPHFFSDERFFGNLLTLLENGTNALLERLLLVCNREVLTQEEFHRSFEDELLERANVMTRYENRDVLSKEDLFKQLYTRLHENSAIQIEVYNYTQEHRFEEKYFFGDFYSKFMNFALEKEQENRHFKVGCAHEKKSSGIEKLALMGGFKLTDLMYYRNGEKYYKTYMENGYEFHSKSVKTNSIS</sequence>
<accession>A0ABM9EX65</accession>
<name>A0ABM9EX65_9BACI</name>
<organism evidence="1 2">
    <name type="scientific">Neobacillus rhizosphaerae</name>
    <dbReference type="NCBI Taxonomy" id="2880965"/>
    <lineage>
        <taxon>Bacteria</taxon>
        <taxon>Bacillati</taxon>
        <taxon>Bacillota</taxon>
        <taxon>Bacilli</taxon>
        <taxon>Bacillales</taxon>
        <taxon>Bacillaceae</taxon>
        <taxon>Neobacillus</taxon>
    </lineage>
</organism>
<evidence type="ECO:0000313" key="1">
    <source>
        <dbReference type="EMBL" id="CAH2717296.1"/>
    </source>
</evidence>
<reference evidence="1" key="1">
    <citation type="submission" date="2022-04" db="EMBL/GenBank/DDBJ databases">
        <authorList>
            <person name="Criscuolo A."/>
        </authorList>
    </citation>
    <scope>NUCLEOTIDE SEQUENCE</scope>
    <source>
        <strain evidence="1">CIP111895</strain>
    </source>
</reference>
<proteinExistence type="predicted"/>
<comment type="caution">
    <text evidence="1">The sequence shown here is derived from an EMBL/GenBank/DDBJ whole genome shotgun (WGS) entry which is preliminary data.</text>
</comment>
<keyword evidence="2" id="KW-1185">Reference proteome</keyword>
<evidence type="ECO:0000313" key="2">
    <source>
        <dbReference type="Proteomes" id="UP000838308"/>
    </source>
</evidence>
<protein>
    <recommendedName>
        <fullName evidence="3">Transcription initiation factor TFIID</fullName>
    </recommendedName>
</protein>
<evidence type="ECO:0008006" key="3">
    <source>
        <dbReference type="Google" id="ProtNLM"/>
    </source>
</evidence>